<proteinExistence type="predicted"/>
<gene>
    <name evidence="1" type="ORF">METZ01_LOCUS210933</name>
</gene>
<dbReference type="EMBL" id="UINC01048039">
    <property type="protein sequence ID" value="SVB58079.1"/>
    <property type="molecule type" value="Genomic_DNA"/>
</dbReference>
<name>A0A382F5V6_9ZZZZ</name>
<organism evidence="1">
    <name type="scientific">marine metagenome</name>
    <dbReference type="NCBI Taxonomy" id="408172"/>
    <lineage>
        <taxon>unclassified sequences</taxon>
        <taxon>metagenomes</taxon>
        <taxon>ecological metagenomes</taxon>
    </lineage>
</organism>
<accession>A0A382F5V6</accession>
<sequence>MGNHEFQDIDNEVDWIIAELKCSNLLNE</sequence>
<protein>
    <submittedName>
        <fullName evidence="1">Uncharacterized protein</fullName>
    </submittedName>
</protein>
<dbReference type="AlphaFoldDB" id="A0A382F5V6"/>
<reference evidence="1" key="1">
    <citation type="submission" date="2018-05" db="EMBL/GenBank/DDBJ databases">
        <authorList>
            <person name="Lanie J.A."/>
            <person name="Ng W.-L."/>
            <person name="Kazmierczak K.M."/>
            <person name="Andrzejewski T.M."/>
            <person name="Davidsen T.M."/>
            <person name="Wayne K.J."/>
            <person name="Tettelin H."/>
            <person name="Glass J.I."/>
            <person name="Rusch D."/>
            <person name="Podicherti R."/>
            <person name="Tsui H.-C.T."/>
            <person name="Winkler M.E."/>
        </authorList>
    </citation>
    <scope>NUCLEOTIDE SEQUENCE</scope>
</reference>
<evidence type="ECO:0000313" key="1">
    <source>
        <dbReference type="EMBL" id="SVB58079.1"/>
    </source>
</evidence>